<dbReference type="AlphaFoldDB" id="A0A4S8F4H2"/>
<dbReference type="Gene3D" id="3.40.140.10">
    <property type="entry name" value="Cytidine Deaminase, domain 2"/>
    <property type="match status" value="1"/>
</dbReference>
<dbReference type="Gene3D" id="3.10.20.10">
    <property type="match status" value="1"/>
</dbReference>
<evidence type="ECO:0000313" key="5">
    <source>
        <dbReference type="Proteomes" id="UP000308917"/>
    </source>
</evidence>
<dbReference type="SUPFAM" id="SSF53927">
    <property type="entry name" value="Cytidine deaminase-like"/>
    <property type="match status" value="1"/>
</dbReference>
<keyword evidence="2 3" id="KW-0501">Molybdenum cofactor biosynthesis</keyword>
<feature type="active site" description="Cysteine persulfide intermediate" evidence="3">
    <location>
        <position position="143"/>
    </location>
</feature>
<comment type="caution">
    <text evidence="4">The sequence shown here is derived from an EMBL/GenBank/DDBJ whole genome shotgun (WGS) entry which is preliminary data.</text>
</comment>
<dbReference type="GO" id="GO:0005737">
    <property type="term" value="C:cytoplasm"/>
    <property type="evidence" value="ECO:0007669"/>
    <property type="project" value="UniProtKB-SubCell"/>
</dbReference>
<keyword evidence="1 3" id="KW-0963">Cytoplasm</keyword>
<dbReference type="InterPro" id="IPR016193">
    <property type="entry name" value="Cytidine_deaminase-like"/>
</dbReference>
<dbReference type="GO" id="GO:0016783">
    <property type="term" value="F:sulfurtransferase activity"/>
    <property type="evidence" value="ECO:0007669"/>
    <property type="project" value="InterPro"/>
</dbReference>
<evidence type="ECO:0000256" key="1">
    <source>
        <dbReference type="ARBA" id="ARBA00022490"/>
    </source>
</evidence>
<sequence>MSAWFDESDLLLPSALATVPVQRHIEGEVSPWVDDQVVAEVPVALVFNGISHAVMMCTPQDLDALALGFALSEGVIDSPSQCYDIDVVAVDACTPGSDAQHVDLPTLLQEPEMPAVEVRLEIASSAFVRLKEQRRSLAGRTGCGVCGIDNLQALDLVPPVQQRPQWLEAITSQTLFKALAAMPAQQLLNKATGAVHAAGYATPDGDLVAVYEDVGRHNALDKLLGARAQALAEAAQKPLGLHGLPWQPEGFVVMSSRASYELVRKCSRLGIPLLATISAPTSLAIQVAHTAGLQLWGLARAPRAVRYTR</sequence>
<dbReference type="EMBL" id="STFG01000009">
    <property type="protein sequence ID" value="THU01054.1"/>
    <property type="molecule type" value="Genomic_DNA"/>
</dbReference>
<dbReference type="GO" id="GO:0006777">
    <property type="term" value="P:Mo-molybdopterin cofactor biosynthetic process"/>
    <property type="evidence" value="ECO:0007669"/>
    <property type="project" value="UniProtKB-UniRule"/>
</dbReference>
<dbReference type="RefSeq" id="WP_136573570.1">
    <property type="nucleotide sequence ID" value="NZ_STFG01000009.1"/>
</dbReference>
<comment type="caution">
    <text evidence="3">Lacks conserved residue(s) required for the propagation of feature annotation.</text>
</comment>
<accession>A0A4S8F4H2</accession>
<evidence type="ECO:0000256" key="2">
    <source>
        <dbReference type="ARBA" id="ARBA00023150"/>
    </source>
</evidence>
<comment type="similarity">
    <text evidence="3">Belongs to the FdhD family.</text>
</comment>
<evidence type="ECO:0000313" key="4">
    <source>
        <dbReference type="EMBL" id="THU01054.1"/>
    </source>
</evidence>
<dbReference type="HAMAP" id="MF_00187">
    <property type="entry name" value="FdhD"/>
    <property type="match status" value="1"/>
</dbReference>
<gene>
    <name evidence="3" type="primary">fdhD</name>
    <name evidence="4" type="ORF">E9531_09745</name>
</gene>
<keyword evidence="5" id="KW-1185">Reference proteome</keyword>
<keyword evidence="4" id="KW-0808">Transferase</keyword>
<dbReference type="PANTHER" id="PTHR30592:SF1">
    <property type="entry name" value="SULFUR CARRIER PROTEIN FDHD"/>
    <property type="match status" value="1"/>
</dbReference>
<dbReference type="OrthoDB" id="3197277at2"/>
<proteinExistence type="inferred from homology"/>
<dbReference type="Proteomes" id="UP000308917">
    <property type="component" value="Unassembled WGS sequence"/>
</dbReference>
<protein>
    <recommendedName>
        <fullName evidence="3">Sulfur carrier protein FdhD</fullName>
    </recommendedName>
</protein>
<dbReference type="Pfam" id="PF02634">
    <property type="entry name" value="FdhD-NarQ"/>
    <property type="match status" value="1"/>
</dbReference>
<evidence type="ECO:0000256" key="3">
    <source>
        <dbReference type="HAMAP-Rule" id="MF_00187"/>
    </source>
</evidence>
<organism evidence="4 5">
    <name type="scientific">Lampropedia puyangensis</name>
    <dbReference type="NCBI Taxonomy" id="1330072"/>
    <lineage>
        <taxon>Bacteria</taxon>
        <taxon>Pseudomonadati</taxon>
        <taxon>Pseudomonadota</taxon>
        <taxon>Betaproteobacteria</taxon>
        <taxon>Burkholderiales</taxon>
        <taxon>Comamonadaceae</taxon>
        <taxon>Lampropedia</taxon>
    </lineage>
</organism>
<comment type="function">
    <text evidence="3">Required for formate dehydrogenase (FDH) activity. Acts as a sulfur carrier protein that transfers sulfur from IscS to the molybdenum cofactor prior to its insertion into FDH.</text>
</comment>
<name>A0A4S8F4H2_9BURK</name>
<dbReference type="PIRSF" id="PIRSF015626">
    <property type="entry name" value="FdhD"/>
    <property type="match status" value="1"/>
</dbReference>
<dbReference type="GO" id="GO:0097163">
    <property type="term" value="F:sulfur carrier activity"/>
    <property type="evidence" value="ECO:0007669"/>
    <property type="project" value="UniProtKB-UniRule"/>
</dbReference>
<comment type="subcellular location">
    <subcellularLocation>
        <location evidence="3">Cytoplasm</location>
    </subcellularLocation>
</comment>
<dbReference type="InterPro" id="IPR003786">
    <property type="entry name" value="FdhD"/>
</dbReference>
<dbReference type="PANTHER" id="PTHR30592">
    <property type="entry name" value="FORMATE DEHYDROGENASE"/>
    <property type="match status" value="1"/>
</dbReference>
<reference evidence="4 5" key="1">
    <citation type="journal article" date="2015" name="Antonie Van Leeuwenhoek">
        <title>Lampropedia puyangensis sp. nov., isolated from symptomatic bark of Populus ? euramericana canker and emended description of Lampropedia hyalina (Ehrenberg 1832) Lee et al. 2004.</title>
        <authorList>
            <person name="Li Y."/>
            <person name="Wang T."/>
            <person name="Piao C.G."/>
            <person name="Wang L.F."/>
            <person name="Tian G.Z."/>
            <person name="Zhu T.H."/>
            <person name="Guo M.W."/>
        </authorList>
    </citation>
    <scope>NUCLEOTIDE SEQUENCE [LARGE SCALE GENOMIC DNA]</scope>
    <source>
        <strain evidence="4 5">2-bin</strain>
    </source>
</reference>